<dbReference type="Proteomes" id="UP000031473">
    <property type="component" value="Unassembled WGS sequence"/>
</dbReference>
<dbReference type="InterPro" id="IPR041127">
    <property type="entry name" value="PET_hydrolase/cutinase-like"/>
</dbReference>
<dbReference type="Gene3D" id="3.40.50.1820">
    <property type="entry name" value="alpha/beta hydrolase"/>
    <property type="match status" value="1"/>
</dbReference>
<dbReference type="NCBIfam" id="TIGR04183">
    <property type="entry name" value="Por_Secre_tail"/>
    <property type="match status" value="1"/>
</dbReference>
<dbReference type="RefSeq" id="WP_039353427.1">
    <property type="nucleotide sequence ID" value="NZ_FOLA01000011.1"/>
</dbReference>
<dbReference type="AlphaFoldDB" id="A0A0C1F4U8"/>
<dbReference type="STRING" id="266749.SAMN05421876_1111"/>
<protein>
    <submittedName>
        <fullName evidence="5">Lipase</fullName>
    </submittedName>
</protein>
<dbReference type="EMBL" id="JSYL01000009">
    <property type="protein sequence ID" value="KIA88187.1"/>
    <property type="molecule type" value="Genomic_DNA"/>
</dbReference>
<name>A0A0C1F4U8_9FLAO</name>
<evidence type="ECO:0000313" key="5">
    <source>
        <dbReference type="EMBL" id="KIA88187.1"/>
    </source>
</evidence>
<keyword evidence="1 2" id="KW-0732">Signal</keyword>
<dbReference type="InterPro" id="IPR029058">
    <property type="entry name" value="AB_hydrolase_fold"/>
</dbReference>
<evidence type="ECO:0000313" key="6">
    <source>
        <dbReference type="Proteomes" id="UP000031473"/>
    </source>
</evidence>
<dbReference type="InterPro" id="IPR026444">
    <property type="entry name" value="Secre_tail"/>
</dbReference>
<keyword evidence="7" id="KW-0002">3D-structure</keyword>
<feature type="signal peptide" evidence="2">
    <location>
        <begin position="1"/>
        <end position="23"/>
    </location>
</feature>
<evidence type="ECO:0000256" key="2">
    <source>
        <dbReference type="SAM" id="SignalP"/>
    </source>
</evidence>
<accession>A0A0C1F4U8</accession>
<reference evidence="7" key="2">
    <citation type="journal article" date="2021" name="Front. Microbiol.">
        <title>The Bacteroidetes &lt;i&gt;Aequorivita&lt;/i&gt; sp. and &lt;i&gt;Kaistella jeonii&lt;/i&gt; Produce Promiscuous Esterases With PET-Hydrolyzing Activity.</title>
        <authorList>
            <person name="Zhang H."/>
            <person name="Perez-Garcia P."/>
            <person name="Dierkes R.F."/>
            <person name="Applegate V."/>
            <person name="Schumacher J."/>
            <person name="Chibani C.M."/>
            <person name="Sternagel S."/>
            <person name="Preuss L."/>
            <person name="Weigert S."/>
            <person name="Schmeisser C."/>
            <person name="Danso D."/>
            <person name="Pleiss J."/>
            <person name="Almeida A."/>
            <person name="Hocker B."/>
            <person name="Hallam S.J."/>
            <person name="Schmitz R.A."/>
            <person name="Smits S.H.J."/>
            <person name="Chow J."/>
            <person name="Streit W.R."/>
        </authorList>
    </citation>
    <scope>X-RAY CRYSTALLOGRAPHY (2.10 ANGSTROMS)</scope>
    <scope>DISULFIDE BONDS</scope>
</reference>
<gene>
    <name evidence="5" type="ORF">OA86_11720</name>
</gene>
<reference evidence="5 6" key="1">
    <citation type="submission" date="2014-10" db="EMBL/GenBank/DDBJ databases">
        <title>Kaistella jeonii genome.</title>
        <authorList>
            <person name="Clayton J.T."/>
            <person name="Newman J.D."/>
        </authorList>
    </citation>
    <scope>NUCLEOTIDE SEQUENCE [LARGE SCALE GENOMIC DNA]</scope>
    <source>
        <strain evidence="5 6">DSM 17048</strain>
    </source>
</reference>
<comment type="caution">
    <text evidence="5">The sequence shown here is derived from an EMBL/GenBank/DDBJ whole genome shotgun (WGS) entry which is preliminary data.</text>
</comment>
<dbReference type="Pfam" id="PF12740">
    <property type="entry name" value="PETase"/>
    <property type="match status" value="1"/>
</dbReference>
<feature type="domain" description="Secretion system C-terminal sorting" evidence="4">
    <location>
        <begin position="300"/>
        <end position="365"/>
    </location>
</feature>
<organism evidence="5 6">
    <name type="scientific">Kaistella jeonii</name>
    <dbReference type="NCBI Taxonomy" id="266749"/>
    <lineage>
        <taxon>Bacteria</taxon>
        <taxon>Pseudomonadati</taxon>
        <taxon>Bacteroidota</taxon>
        <taxon>Flavobacteriia</taxon>
        <taxon>Flavobacteriales</taxon>
        <taxon>Weeksellaceae</taxon>
        <taxon>Chryseobacterium group</taxon>
        <taxon>Kaistella</taxon>
    </lineage>
</organism>
<evidence type="ECO:0000259" key="4">
    <source>
        <dbReference type="Pfam" id="PF18962"/>
    </source>
</evidence>
<dbReference type="PDB" id="7PZJ">
    <property type="method" value="X-ray"/>
    <property type="resolution" value="2.10 A"/>
    <property type="chains" value="A=1-366"/>
</dbReference>
<keyword evidence="6" id="KW-1185">Reference proteome</keyword>
<dbReference type="Pfam" id="PF18962">
    <property type="entry name" value="Por_Secre_tail"/>
    <property type="match status" value="1"/>
</dbReference>
<feature type="disulfide bond" evidence="7">
    <location>
        <begin position="262"/>
        <end position="285"/>
    </location>
</feature>
<feature type="chain" id="PRO_5030004919" evidence="2">
    <location>
        <begin position="24"/>
        <end position="366"/>
    </location>
</feature>
<dbReference type="OrthoDB" id="866189at2"/>
<dbReference type="ESTHER" id="9flao-a0a0c1f4u8">
    <property type="family name" value="Polyesterase-lipase-cutinase"/>
</dbReference>
<dbReference type="SUPFAM" id="SSF53474">
    <property type="entry name" value="alpha/beta-Hydrolases"/>
    <property type="match status" value="1"/>
</dbReference>
<sequence length="366" mass="38879">MRKLYLFLFLTLISPISISIFHAQCTGATVESLTNPGPYTVATLSEADGVRNGPKYAGSTIYYPTNATPPYASIAIVPGFTAAPSSVQEWGPFYASHGIVAIIIGTNSLYDQPEARALALLDALETIKQENGRATSPLIGKLDVTKLAVSGWSMGGGGAQRAAVLDNTISAVVALCPYLTSPQLNHTVPVLIFSGQSDPTAPPSQHANVHYNTTPGTTNKLLFEVKNGNHSVANSPTGGGGAVGKLALSWLKIYLEKNDCYCSVLATAIVNSTTVSSKISQSYQCNNALGVVDSKTRFNLYPNPTKDFVQVNVREMASYQLSSSTGQIVLKGIVTSSKNQIDLSKLPAGVYYLQINGETIKVIKKQ</sequence>
<feature type="domain" description="PET hydrolase/cutinase-like" evidence="3">
    <location>
        <begin position="35"/>
        <end position="278"/>
    </location>
</feature>
<evidence type="ECO:0007829" key="7">
    <source>
        <dbReference type="PDB" id="7PZJ"/>
    </source>
</evidence>
<evidence type="ECO:0000259" key="3">
    <source>
        <dbReference type="Pfam" id="PF12740"/>
    </source>
</evidence>
<dbReference type="SMR" id="A0A0C1F4U8"/>
<evidence type="ECO:0000256" key="1">
    <source>
        <dbReference type="ARBA" id="ARBA00022729"/>
    </source>
</evidence>
<proteinExistence type="evidence at protein level"/>